<keyword evidence="2" id="KW-1185">Reference proteome</keyword>
<dbReference type="AlphaFoldDB" id="A0AAV6V522"/>
<dbReference type="EMBL" id="JAFNEN010000168">
    <property type="protein sequence ID" value="KAG8191023.1"/>
    <property type="molecule type" value="Genomic_DNA"/>
</dbReference>
<evidence type="ECO:0000313" key="2">
    <source>
        <dbReference type="Proteomes" id="UP000827092"/>
    </source>
</evidence>
<reference evidence="1 2" key="1">
    <citation type="journal article" date="2022" name="Nat. Ecol. Evol.">
        <title>A masculinizing supergene underlies an exaggerated male reproductive morph in a spider.</title>
        <authorList>
            <person name="Hendrickx F."/>
            <person name="De Corte Z."/>
            <person name="Sonet G."/>
            <person name="Van Belleghem S.M."/>
            <person name="Kostlbacher S."/>
            <person name="Vangestel C."/>
        </authorList>
    </citation>
    <scope>NUCLEOTIDE SEQUENCE [LARGE SCALE GENOMIC DNA]</scope>
    <source>
        <strain evidence="1">W744_W776</strain>
    </source>
</reference>
<name>A0AAV6V522_9ARAC</name>
<proteinExistence type="predicted"/>
<dbReference type="Proteomes" id="UP000827092">
    <property type="component" value="Unassembled WGS sequence"/>
</dbReference>
<evidence type="ECO:0000313" key="1">
    <source>
        <dbReference type="EMBL" id="KAG8191023.1"/>
    </source>
</evidence>
<gene>
    <name evidence="1" type="ORF">JTE90_029466</name>
</gene>
<sequence>MHPSQKGLSREGLFWEDRRPSLHSPAPFLTLTGYHPWLFLAPHNLSLVKTVKEDYVKRPMRWSSTHLLKKEFLVYGRRKLRVGLMDFMCVHKLKF</sequence>
<organism evidence="1 2">
    <name type="scientific">Oedothorax gibbosus</name>
    <dbReference type="NCBI Taxonomy" id="931172"/>
    <lineage>
        <taxon>Eukaryota</taxon>
        <taxon>Metazoa</taxon>
        <taxon>Ecdysozoa</taxon>
        <taxon>Arthropoda</taxon>
        <taxon>Chelicerata</taxon>
        <taxon>Arachnida</taxon>
        <taxon>Araneae</taxon>
        <taxon>Araneomorphae</taxon>
        <taxon>Entelegynae</taxon>
        <taxon>Araneoidea</taxon>
        <taxon>Linyphiidae</taxon>
        <taxon>Erigoninae</taxon>
        <taxon>Oedothorax</taxon>
    </lineage>
</organism>
<protein>
    <submittedName>
        <fullName evidence="1">Uncharacterized protein</fullName>
    </submittedName>
</protein>
<comment type="caution">
    <text evidence="1">The sequence shown here is derived from an EMBL/GenBank/DDBJ whole genome shotgun (WGS) entry which is preliminary data.</text>
</comment>
<accession>A0AAV6V522</accession>